<reference evidence="2" key="1">
    <citation type="submission" date="2019-11" db="EMBL/GenBank/DDBJ databases">
        <title>Characterization of Clostridium perfringens isolates from swine manure treated agricultural soils.</title>
        <authorList>
            <person name="Wushke S.T."/>
        </authorList>
    </citation>
    <scope>NUCLEOTIDE SEQUENCE</scope>
    <source>
        <strain evidence="2">X15</strain>
    </source>
</reference>
<dbReference type="Proteomes" id="UP001289066">
    <property type="component" value="Unassembled WGS sequence"/>
</dbReference>
<dbReference type="Gene3D" id="3.20.20.80">
    <property type="entry name" value="Glycosidases"/>
    <property type="match status" value="1"/>
</dbReference>
<organism evidence="2 3">
    <name type="scientific">Clostridium perfringens</name>
    <dbReference type="NCBI Taxonomy" id="1502"/>
    <lineage>
        <taxon>Bacteria</taxon>
        <taxon>Bacillati</taxon>
        <taxon>Bacillota</taxon>
        <taxon>Clostridia</taxon>
        <taxon>Eubacteriales</taxon>
        <taxon>Clostridiaceae</taxon>
        <taxon>Clostridium</taxon>
    </lineage>
</organism>
<evidence type="ECO:0000313" key="3">
    <source>
        <dbReference type="Proteomes" id="UP001289066"/>
    </source>
</evidence>
<protein>
    <submittedName>
        <fullName evidence="2">Glucohydrolase</fullName>
    </submittedName>
</protein>
<proteinExistence type="predicted"/>
<dbReference type="Gene3D" id="2.60.40.1180">
    <property type="entry name" value="Golgi alpha-mannosidase II"/>
    <property type="match status" value="1"/>
</dbReference>
<comment type="caution">
    <text evidence="2">The sequence shown here is derived from an EMBL/GenBank/DDBJ whole genome shotgun (WGS) entry which is preliminary data.</text>
</comment>
<dbReference type="InterPro" id="IPR006047">
    <property type="entry name" value="GH13_cat_dom"/>
</dbReference>
<dbReference type="PANTHER" id="PTHR10357">
    <property type="entry name" value="ALPHA-AMYLASE FAMILY MEMBER"/>
    <property type="match status" value="1"/>
</dbReference>
<name>A0AAW9IZI9_CLOPF</name>
<dbReference type="Pfam" id="PF00128">
    <property type="entry name" value="Alpha-amylase"/>
    <property type="match status" value="1"/>
</dbReference>
<dbReference type="AlphaFoldDB" id="A0AAW9IZI9"/>
<dbReference type="EMBL" id="WNVG01001455">
    <property type="protein sequence ID" value="MDZ5035274.1"/>
    <property type="molecule type" value="Genomic_DNA"/>
</dbReference>
<dbReference type="GO" id="GO:0004556">
    <property type="term" value="F:alpha-amylase activity"/>
    <property type="evidence" value="ECO:0007669"/>
    <property type="project" value="TreeGrafter"/>
</dbReference>
<feature type="domain" description="Glycosyl hydrolase family 13 catalytic" evidence="1">
    <location>
        <begin position="11"/>
        <end position="94"/>
    </location>
</feature>
<dbReference type="InterPro" id="IPR017853">
    <property type="entry name" value="GH"/>
</dbReference>
<dbReference type="GO" id="GO:0009313">
    <property type="term" value="P:oligosaccharide catabolic process"/>
    <property type="evidence" value="ECO:0007669"/>
    <property type="project" value="TreeGrafter"/>
</dbReference>
<dbReference type="SUPFAM" id="SSF51445">
    <property type="entry name" value="(Trans)glycosidases"/>
    <property type="match status" value="1"/>
</dbReference>
<dbReference type="SUPFAM" id="SSF51011">
    <property type="entry name" value="Glycosyl hydrolase domain"/>
    <property type="match status" value="1"/>
</dbReference>
<feature type="non-terminal residue" evidence="2">
    <location>
        <position position="132"/>
    </location>
</feature>
<feature type="non-terminal residue" evidence="2">
    <location>
        <position position="1"/>
    </location>
</feature>
<evidence type="ECO:0000259" key="1">
    <source>
        <dbReference type="Pfam" id="PF00128"/>
    </source>
</evidence>
<evidence type="ECO:0000313" key="2">
    <source>
        <dbReference type="EMBL" id="MDZ5035274.1"/>
    </source>
</evidence>
<dbReference type="InterPro" id="IPR013780">
    <property type="entry name" value="Glyco_hydro_b"/>
</dbReference>
<accession>A0AAW9IZI9</accession>
<gene>
    <name evidence="2" type="ORF">GNF81_21565</name>
</gene>
<dbReference type="PANTHER" id="PTHR10357:SF179">
    <property type="entry name" value="NEUTRAL AND BASIC AMINO ACID TRANSPORT PROTEIN RBAT"/>
    <property type="match status" value="1"/>
</dbReference>
<sequence length="132" mass="15684">VKSINAYNDMLENGFTEEQCIKHLWAVSRDNARTPMQWSNSINAGFSNSKPWIGINPNYKYINVEDQINDKESILNFYKDMIRIRKNNPILIYGEYKLILENHDKIYAYIREINEEKFIIITNLSENKAQYK</sequence>